<dbReference type="EC" id="3.2.1.22" evidence="5"/>
<reference evidence="7 8" key="1">
    <citation type="submission" date="2019-09" db="EMBL/GenBank/DDBJ databases">
        <title>Draft genome sequence of Ginsengibacter sp. BR5-29.</title>
        <authorList>
            <person name="Im W.-T."/>
        </authorList>
    </citation>
    <scope>NUCLEOTIDE SEQUENCE [LARGE SCALE GENOMIC DNA]</scope>
    <source>
        <strain evidence="7 8">BR5-29</strain>
    </source>
</reference>
<dbReference type="AlphaFoldDB" id="A0A5J5IBB8"/>
<feature type="domain" description="Alpha galactosidase C-terminal" evidence="6">
    <location>
        <begin position="356"/>
        <end position="424"/>
    </location>
</feature>
<keyword evidence="8" id="KW-1185">Reference proteome</keyword>
<evidence type="ECO:0000256" key="2">
    <source>
        <dbReference type="ARBA" id="ARBA00022729"/>
    </source>
</evidence>
<evidence type="ECO:0000256" key="3">
    <source>
        <dbReference type="ARBA" id="ARBA00022801"/>
    </source>
</evidence>
<gene>
    <name evidence="7" type="ORF">FW778_19640</name>
</gene>
<dbReference type="InterPro" id="IPR041233">
    <property type="entry name" value="Melibiase_C"/>
</dbReference>
<dbReference type="InterPro" id="IPR017853">
    <property type="entry name" value="GH"/>
</dbReference>
<keyword evidence="2" id="KW-0732">Signal</keyword>
<organism evidence="7 8">
    <name type="scientific">Ginsengibacter hankyongi</name>
    <dbReference type="NCBI Taxonomy" id="2607284"/>
    <lineage>
        <taxon>Bacteria</taxon>
        <taxon>Pseudomonadati</taxon>
        <taxon>Bacteroidota</taxon>
        <taxon>Chitinophagia</taxon>
        <taxon>Chitinophagales</taxon>
        <taxon>Chitinophagaceae</taxon>
        <taxon>Ginsengibacter</taxon>
    </lineage>
</organism>
<dbReference type="InterPro" id="IPR002241">
    <property type="entry name" value="Glyco_hydro_27"/>
</dbReference>
<dbReference type="EMBL" id="VYQF01000009">
    <property type="protein sequence ID" value="KAA9036104.1"/>
    <property type="molecule type" value="Genomic_DNA"/>
</dbReference>
<dbReference type="CDD" id="cd14792">
    <property type="entry name" value="GH27"/>
    <property type="match status" value="1"/>
</dbReference>
<protein>
    <recommendedName>
        <fullName evidence="5">Alpha-galactosidase</fullName>
        <ecNumber evidence="5">3.2.1.22</ecNumber>
    </recommendedName>
    <alternativeName>
        <fullName evidence="5">Melibiase</fullName>
    </alternativeName>
</protein>
<comment type="similarity">
    <text evidence="1 5">Belongs to the glycosyl hydrolase 27 family.</text>
</comment>
<name>A0A5J5IBB8_9BACT</name>
<dbReference type="Gene3D" id="2.60.40.1180">
    <property type="entry name" value="Golgi alpha-mannosidase II"/>
    <property type="match status" value="1"/>
</dbReference>
<dbReference type="GO" id="GO:0005975">
    <property type="term" value="P:carbohydrate metabolic process"/>
    <property type="evidence" value="ECO:0007669"/>
    <property type="project" value="InterPro"/>
</dbReference>
<evidence type="ECO:0000313" key="7">
    <source>
        <dbReference type="EMBL" id="KAA9036104.1"/>
    </source>
</evidence>
<dbReference type="PRINTS" id="PR00740">
    <property type="entry name" value="GLHYDRLASE27"/>
</dbReference>
<dbReference type="Gene3D" id="3.20.20.70">
    <property type="entry name" value="Aldolase class I"/>
    <property type="match status" value="1"/>
</dbReference>
<dbReference type="Pfam" id="PF16499">
    <property type="entry name" value="Melibiase_2"/>
    <property type="match status" value="1"/>
</dbReference>
<proteinExistence type="inferred from homology"/>
<comment type="catalytic activity">
    <reaction evidence="5">
        <text>Hydrolysis of terminal, non-reducing alpha-D-galactose residues in alpha-D-galactosides, including galactose oligosaccharides, galactomannans and galactolipids.</text>
        <dbReference type="EC" id="3.2.1.22"/>
    </reaction>
</comment>
<evidence type="ECO:0000259" key="6">
    <source>
        <dbReference type="Pfam" id="PF17801"/>
    </source>
</evidence>
<dbReference type="Proteomes" id="UP000326903">
    <property type="component" value="Unassembled WGS sequence"/>
</dbReference>
<dbReference type="SUPFAM" id="SSF51445">
    <property type="entry name" value="(Trans)glycosidases"/>
    <property type="match status" value="1"/>
</dbReference>
<keyword evidence="3 5" id="KW-0378">Hydrolase</keyword>
<dbReference type="InterPro" id="IPR013780">
    <property type="entry name" value="Glyco_hydro_b"/>
</dbReference>
<sequence>MYVLMLKKFWSFNKTEVVILSSLLFVNLNSREVNAQQLSFSKSNGKELIISGKDQRSIQTGQQELAPTSPMGWNTWNWFGKTGINEKIIREVIDAMARNGLRDAGYEYIVVDGGWRDNKLGPNGELLANPIRFPHGMKVLADYAHSNGFKFGLHTVPGTNDCGGDKVGGYGHEKVQIQQFVDWGIDFIKLDKCRFSGGWNEQLLERTYRKWATILKKSGRNIVLSISAYQFRDWNPEVGNMSRTTGDIGAKVNGGAIFDSVPGSVMHIAEENNKWAKYARPGYWNDPDMLATGDQGLTPDEQKIHFALWGIMSAPLFLGDDPRKVPQYEKDIILNKEAIAIDQDTTGQGVQLKVNGDGEIWAKKLGHNKVALLLFNKSRSQAKNIELNLSELGIHKTVNVTDVYAKRNLGKFSDRISYLVKSRSCLYMVISQ</sequence>
<evidence type="ECO:0000256" key="1">
    <source>
        <dbReference type="ARBA" id="ARBA00009743"/>
    </source>
</evidence>
<dbReference type="SUPFAM" id="SSF51011">
    <property type="entry name" value="Glycosyl hydrolase domain"/>
    <property type="match status" value="1"/>
</dbReference>
<keyword evidence="4 5" id="KW-0326">Glycosidase</keyword>
<dbReference type="PANTHER" id="PTHR11452:SF33">
    <property type="entry name" value="ALPHA-GALACTOSIDASE 2"/>
    <property type="match status" value="1"/>
</dbReference>
<evidence type="ECO:0000256" key="4">
    <source>
        <dbReference type="ARBA" id="ARBA00023295"/>
    </source>
</evidence>
<dbReference type="InterPro" id="IPR013785">
    <property type="entry name" value="Aldolase_TIM"/>
</dbReference>
<accession>A0A5J5IBB8</accession>
<dbReference type="PANTHER" id="PTHR11452">
    <property type="entry name" value="ALPHA-GALACTOSIDASE/ALPHA-N-ACETYLGALACTOSAMINIDASE"/>
    <property type="match status" value="1"/>
</dbReference>
<dbReference type="Pfam" id="PF17801">
    <property type="entry name" value="Melibiase_C"/>
    <property type="match status" value="1"/>
</dbReference>
<keyword evidence="5" id="KW-1015">Disulfide bond</keyword>
<evidence type="ECO:0000313" key="8">
    <source>
        <dbReference type="Proteomes" id="UP000326903"/>
    </source>
</evidence>
<dbReference type="GO" id="GO:0004557">
    <property type="term" value="F:alpha-galactosidase activity"/>
    <property type="evidence" value="ECO:0007669"/>
    <property type="project" value="UniProtKB-EC"/>
</dbReference>
<evidence type="ECO:0000256" key="5">
    <source>
        <dbReference type="RuleBase" id="RU361168"/>
    </source>
</evidence>
<comment type="caution">
    <text evidence="7">The sequence shown here is derived from an EMBL/GenBank/DDBJ whole genome shotgun (WGS) entry which is preliminary data.</text>
</comment>